<dbReference type="Pfam" id="PF01381">
    <property type="entry name" value="HTH_3"/>
    <property type="match status" value="1"/>
</dbReference>
<dbReference type="AlphaFoldDB" id="A0A1H0F431"/>
<keyword evidence="4" id="KW-1185">Reference proteome</keyword>
<organism evidence="3 4">
    <name type="scientific">Pedobacter steynii</name>
    <dbReference type="NCBI Taxonomy" id="430522"/>
    <lineage>
        <taxon>Bacteria</taxon>
        <taxon>Pseudomonadati</taxon>
        <taxon>Bacteroidota</taxon>
        <taxon>Sphingobacteriia</taxon>
        <taxon>Sphingobacteriales</taxon>
        <taxon>Sphingobacteriaceae</taxon>
        <taxon>Pedobacter</taxon>
    </lineage>
</organism>
<reference evidence="4" key="1">
    <citation type="submission" date="2016-10" db="EMBL/GenBank/DDBJ databases">
        <authorList>
            <person name="Varghese N."/>
            <person name="Submissions S."/>
        </authorList>
    </citation>
    <scope>NUCLEOTIDE SEQUENCE [LARGE SCALE GENOMIC DNA]</scope>
    <source>
        <strain evidence="4">DSM 19110</strain>
    </source>
</reference>
<gene>
    <name evidence="3" type="ORF">SAMN05421820_11064</name>
</gene>
<dbReference type="OrthoDB" id="798409at2"/>
<dbReference type="InterPro" id="IPR001387">
    <property type="entry name" value="Cro/C1-type_HTH"/>
</dbReference>
<dbReference type="RefSeq" id="WP_074611602.1">
    <property type="nucleotide sequence ID" value="NZ_FNGY01000010.1"/>
</dbReference>
<accession>A0A1H0F431</accession>
<dbReference type="PANTHER" id="PTHR46558">
    <property type="entry name" value="TRACRIPTIONAL REGULATORY PROTEIN-RELATED-RELATED"/>
    <property type="match status" value="1"/>
</dbReference>
<evidence type="ECO:0000313" key="3">
    <source>
        <dbReference type="EMBL" id="SDN89410.1"/>
    </source>
</evidence>
<evidence type="ECO:0000313" key="4">
    <source>
        <dbReference type="Proteomes" id="UP000183200"/>
    </source>
</evidence>
<dbReference type="Gene3D" id="1.10.260.40">
    <property type="entry name" value="lambda repressor-like DNA-binding domains"/>
    <property type="match status" value="1"/>
</dbReference>
<name>A0A1H0F431_9SPHI</name>
<evidence type="ECO:0000259" key="2">
    <source>
        <dbReference type="PROSITE" id="PS50943"/>
    </source>
</evidence>
<proteinExistence type="predicted"/>
<dbReference type="CDD" id="cd00093">
    <property type="entry name" value="HTH_XRE"/>
    <property type="match status" value="1"/>
</dbReference>
<dbReference type="STRING" id="430522.BFS30_10930"/>
<dbReference type="GO" id="GO:0003677">
    <property type="term" value="F:DNA binding"/>
    <property type="evidence" value="ECO:0007669"/>
    <property type="project" value="UniProtKB-KW"/>
</dbReference>
<dbReference type="InterPro" id="IPR010982">
    <property type="entry name" value="Lambda_DNA-bd_dom_sf"/>
</dbReference>
<dbReference type="SUPFAM" id="SSF47413">
    <property type="entry name" value="lambda repressor-like DNA-binding domains"/>
    <property type="match status" value="1"/>
</dbReference>
<evidence type="ECO:0000256" key="1">
    <source>
        <dbReference type="ARBA" id="ARBA00023125"/>
    </source>
</evidence>
<dbReference type="PROSITE" id="PS50943">
    <property type="entry name" value="HTH_CROC1"/>
    <property type="match status" value="1"/>
</dbReference>
<protein>
    <submittedName>
        <fullName evidence="3">Helix-turn-helix</fullName>
    </submittedName>
</protein>
<dbReference type="PANTHER" id="PTHR46558:SF4">
    <property type="entry name" value="DNA-BIDING PHAGE PROTEIN"/>
    <property type="match status" value="1"/>
</dbReference>
<dbReference type="SMART" id="SM00530">
    <property type="entry name" value="HTH_XRE"/>
    <property type="match status" value="1"/>
</dbReference>
<keyword evidence="1" id="KW-0238">DNA-binding</keyword>
<dbReference type="EMBL" id="FNGY01000010">
    <property type="protein sequence ID" value="SDN89410.1"/>
    <property type="molecule type" value="Genomic_DNA"/>
</dbReference>
<feature type="domain" description="HTH cro/C1-type" evidence="2">
    <location>
        <begin position="16"/>
        <end position="70"/>
    </location>
</feature>
<dbReference type="Proteomes" id="UP000183200">
    <property type="component" value="Unassembled WGS sequence"/>
</dbReference>
<sequence>MKERLEINVRDIPGNIKKVRKIKALTQDFLAAKLHISQNAYSKIELGHSKLTVERLYQISVILDVQMNQLINFKASDFTGRIQLVPG</sequence>